<evidence type="ECO:0000313" key="2">
    <source>
        <dbReference type="EMBL" id="CEL11236.1"/>
    </source>
</evidence>
<evidence type="ECO:0000313" key="3">
    <source>
        <dbReference type="Proteomes" id="UP000054771"/>
    </source>
</evidence>
<dbReference type="Proteomes" id="UP000054771">
    <property type="component" value="Unassembled WGS sequence"/>
</dbReference>
<name>A0A0U5HAM6_ASPCI</name>
<sequence>MDEASIEKHVQPWQQVLAFIARTQATQASPSRDSRQDSQDGDDSDGGNHGKWLGRLPAYGMTPRQRQKWQVLWQLAMPAIKRPEAEAQASGQARAQARVRPGVRVVHTFAGAGQIIEDVWSASPSPGSSSPAAMETDEEMEMDNEDGVQAVDAEVEAAW</sequence>
<protein>
    <submittedName>
        <fullName evidence="2">Uncharacterized protein</fullName>
    </submittedName>
</protein>
<dbReference type="AlphaFoldDB" id="A0A0U5HAM6"/>
<evidence type="ECO:0000256" key="1">
    <source>
        <dbReference type="SAM" id="MobiDB-lite"/>
    </source>
</evidence>
<feature type="compositionally biased region" description="Acidic residues" evidence="1">
    <location>
        <begin position="135"/>
        <end position="145"/>
    </location>
</feature>
<dbReference type="STRING" id="454130.A0A0U5HAM6"/>
<feature type="region of interest" description="Disordered" evidence="1">
    <location>
        <begin position="120"/>
        <end position="145"/>
    </location>
</feature>
<dbReference type="EMBL" id="CDMC01000024">
    <property type="protein sequence ID" value="CEL11236.1"/>
    <property type="molecule type" value="Genomic_DNA"/>
</dbReference>
<proteinExistence type="predicted"/>
<accession>A0A0U5HAM6</accession>
<reference evidence="3" key="1">
    <citation type="journal article" date="2016" name="Genome Announc.">
        <title>Draft genome sequences of fungus Aspergillus calidoustus.</title>
        <authorList>
            <person name="Horn F."/>
            <person name="Linde J."/>
            <person name="Mattern D.J."/>
            <person name="Walther G."/>
            <person name="Guthke R."/>
            <person name="Scherlach K."/>
            <person name="Martin K."/>
            <person name="Brakhage A.A."/>
            <person name="Petzke L."/>
            <person name="Valiante V."/>
        </authorList>
    </citation>
    <scope>NUCLEOTIDE SEQUENCE [LARGE SCALE GENOMIC DNA]</scope>
    <source>
        <strain evidence="3">SF006504</strain>
    </source>
</reference>
<feature type="compositionally biased region" description="Low complexity" evidence="1">
    <location>
        <begin position="121"/>
        <end position="134"/>
    </location>
</feature>
<keyword evidence="3" id="KW-1185">Reference proteome</keyword>
<feature type="region of interest" description="Disordered" evidence="1">
    <location>
        <begin position="21"/>
        <end position="59"/>
    </location>
</feature>
<organism evidence="2 3">
    <name type="scientific">Aspergillus calidoustus</name>
    <dbReference type="NCBI Taxonomy" id="454130"/>
    <lineage>
        <taxon>Eukaryota</taxon>
        <taxon>Fungi</taxon>
        <taxon>Dikarya</taxon>
        <taxon>Ascomycota</taxon>
        <taxon>Pezizomycotina</taxon>
        <taxon>Eurotiomycetes</taxon>
        <taxon>Eurotiomycetidae</taxon>
        <taxon>Eurotiales</taxon>
        <taxon>Aspergillaceae</taxon>
        <taxon>Aspergillus</taxon>
        <taxon>Aspergillus subgen. Nidulantes</taxon>
    </lineage>
</organism>
<gene>
    <name evidence="2" type="ORF">ASPCAL14339</name>
</gene>